<evidence type="ECO:0000256" key="6">
    <source>
        <dbReference type="SAM" id="MobiDB-lite"/>
    </source>
</evidence>
<dbReference type="EMBL" id="KV745472">
    <property type="protein sequence ID" value="OCK74474.1"/>
    <property type="molecule type" value="Genomic_DNA"/>
</dbReference>
<dbReference type="PROSITE" id="PS00216">
    <property type="entry name" value="SUGAR_TRANSPORT_1"/>
    <property type="match status" value="1"/>
</dbReference>
<organism evidence="9 10">
    <name type="scientific">Lepidopterella palustris CBS 459.81</name>
    <dbReference type="NCBI Taxonomy" id="1314670"/>
    <lineage>
        <taxon>Eukaryota</taxon>
        <taxon>Fungi</taxon>
        <taxon>Dikarya</taxon>
        <taxon>Ascomycota</taxon>
        <taxon>Pezizomycotina</taxon>
        <taxon>Dothideomycetes</taxon>
        <taxon>Pleosporomycetidae</taxon>
        <taxon>Mytilinidiales</taxon>
        <taxon>Argynnaceae</taxon>
        <taxon>Lepidopterella</taxon>
    </lineage>
</organism>
<name>A0A8E2J9J5_9PEZI</name>
<dbReference type="InterPro" id="IPR005829">
    <property type="entry name" value="Sugar_transporter_CS"/>
</dbReference>
<dbReference type="Gene3D" id="1.20.1250.20">
    <property type="entry name" value="MFS general substrate transporter like domains"/>
    <property type="match status" value="1"/>
</dbReference>
<feature type="transmembrane region" description="Helical" evidence="7">
    <location>
        <begin position="237"/>
        <end position="261"/>
    </location>
</feature>
<evidence type="ECO:0000256" key="7">
    <source>
        <dbReference type="SAM" id="Phobius"/>
    </source>
</evidence>
<proteinExistence type="predicted"/>
<accession>A0A8E2J9J5</accession>
<evidence type="ECO:0000313" key="9">
    <source>
        <dbReference type="EMBL" id="OCK74474.1"/>
    </source>
</evidence>
<dbReference type="GO" id="GO:0022857">
    <property type="term" value="F:transmembrane transporter activity"/>
    <property type="evidence" value="ECO:0007669"/>
    <property type="project" value="InterPro"/>
</dbReference>
<dbReference type="PANTHER" id="PTHR23501:SF109">
    <property type="entry name" value="MAJOR FACILITATOR SUPERFAMILY (MFS) PROFILE DOMAIN-CONTAINING PROTEIN-RELATED"/>
    <property type="match status" value="1"/>
</dbReference>
<dbReference type="InterPro" id="IPR010573">
    <property type="entry name" value="MFS_Str1/Tri12-like"/>
</dbReference>
<keyword evidence="4 7" id="KW-1133">Transmembrane helix</keyword>
<evidence type="ECO:0000256" key="4">
    <source>
        <dbReference type="ARBA" id="ARBA00022989"/>
    </source>
</evidence>
<evidence type="ECO:0000256" key="3">
    <source>
        <dbReference type="ARBA" id="ARBA00022692"/>
    </source>
</evidence>
<protein>
    <submittedName>
        <fullName evidence="9">MFS general substrate transporter</fullName>
    </submittedName>
</protein>
<evidence type="ECO:0000259" key="8">
    <source>
        <dbReference type="PROSITE" id="PS50850"/>
    </source>
</evidence>
<dbReference type="InterPro" id="IPR036259">
    <property type="entry name" value="MFS_trans_sf"/>
</dbReference>
<reference evidence="9 10" key="1">
    <citation type="journal article" date="2016" name="Nat. Commun.">
        <title>Ectomycorrhizal ecology is imprinted in the genome of the dominant symbiotic fungus Cenococcum geophilum.</title>
        <authorList>
            <consortium name="DOE Joint Genome Institute"/>
            <person name="Peter M."/>
            <person name="Kohler A."/>
            <person name="Ohm R.A."/>
            <person name="Kuo A."/>
            <person name="Krutzmann J."/>
            <person name="Morin E."/>
            <person name="Arend M."/>
            <person name="Barry K.W."/>
            <person name="Binder M."/>
            <person name="Choi C."/>
            <person name="Clum A."/>
            <person name="Copeland A."/>
            <person name="Grisel N."/>
            <person name="Haridas S."/>
            <person name="Kipfer T."/>
            <person name="LaButti K."/>
            <person name="Lindquist E."/>
            <person name="Lipzen A."/>
            <person name="Maire R."/>
            <person name="Meier B."/>
            <person name="Mihaltcheva S."/>
            <person name="Molinier V."/>
            <person name="Murat C."/>
            <person name="Poggeler S."/>
            <person name="Quandt C.A."/>
            <person name="Sperisen C."/>
            <person name="Tritt A."/>
            <person name="Tisserant E."/>
            <person name="Crous P.W."/>
            <person name="Henrissat B."/>
            <person name="Nehls U."/>
            <person name="Egli S."/>
            <person name="Spatafora J.W."/>
            <person name="Grigoriev I.V."/>
            <person name="Martin F.M."/>
        </authorList>
    </citation>
    <scope>NUCLEOTIDE SEQUENCE [LARGE SCALE GENOMIC DNA]</scope>
    <source>
        <strain evidence="9 10">CBS 459.81</strain>
    </source>
</reference>
<keyword evidence="10" id="KW-1185">Reference proteome</keyword>
<feature type="transmembrane region" description="Helical" evidence="7">
    <location>
        <begin position="194"/>
        <end position="216"/>
    </location>
</feature>
<keyword evidence="3 7" id="KW-0812">Transmembrane</keyword>
<comment type="subcellular location">
    <subcellularLocation>
        <location evidence="1">Membrane</location>
        <topology evidence="1">Multi-pass membrane protein</topology>
    </subcellularLocation>
</comment>
<feature type="transmembrane region" description="Helical" evidence="7">
    <location>
        <begin position="163"/>
        <end position="182"/>
    </location>
</feature>
<feature type="transmembrane region" description="Helical" evidence="7">
    <location>
        <begin position="529"/>
        <end position="548"/>
    </location>
</feature>
<feature type="transmembrane region" description="Helical" evidence="7">
    <location>
        <begin position="267"/>
        <end position="289"/>
    </location>
</feature>
<evidence type="ECO:0000256" key="2">
    <source>
        <dbReference type="ARBA" id="ARBA00022448"/>
    </source>
</evidence>
<dbReference type="PANTHER" id="PTHR23501">
    <property type="entry name" value="MAJOR FACILITATOR SUPERFAMILY"/>
    <property type="match status" value="1"/>
</dbReference>
<feature type="compositionally biased region" description="Basic and acidic residues" evidence="6">
    <location>
        <begin position="1"/>
        <end position="17"/>
    </location>
</feature>
<dbReference type="InterPro" id="IPR020846">
    <property type="entry name" value="MFS_dom"/>
</dbReference>
<sequence length="589" mass="63679">MDPKNSKLTAEHIEKSTPTELPSTESGRIESTAYLAMFGLVVGYIAATEISFMPASVLMTINDDLGKIYVAILRRRTNFNSKNRTQRILLLVELGSALSDQYGRRGIVVFGNVVALIGAIVCATSKSIWVLLLGSIIAGYGAGCQSQASAILSEMFKKKHRGIVQGLLFISPLPFLATGPLVGRAMAKYSTWRWVYYINIILTAISGIIVSMFYYPPPRQELESHMSMSNVLKALKAFDWIGTLLVNIFVAMMGLAIAWGGFGKYKWSSAAVLVPLIAAGVSIVCLAAWETYIPKNPLFPHTMFINTRGFLFVLLAVAMATFGIASIDSVWSTEISALYTTDPIKTGVYLLPSGFGEVGGALISGLLVRKLGHTQFQFSVYAFIMAIFIGLMATLTPKSIKPALAYTFIIELFGGALKLMTIVMVQLAFGDELIATATGVVNVARNIGPAFANAFYLTIIRSRVSATLAKRVAGAVLPLGLPMASLPALLMAIASQNQAALLKVPGITPTIIEMAILETQLTYAAAFRIVYYLGLATAVLGSILGLLCRDVTPLMTEHRTVDMGQPRRKFFGQKLKVSNDGIEEGNSDY</sequence>
<keyword evidence="5 7" id="KW-0472">Membrane</keyword>
<evidence type="ECO:0000256" key="1">
    <source>
        <dbReference type="ARBA" id="ARBA00004141"/>
    </source>
</evidence>
<feature type="transmembrane region" description="Helical" evidence="7">
    <location>
        <begin position="403"/>
        <end position="425"/>
    </location>
</feature>
<feature type="transmembrane region" description="Helical" evidence="7">
    <location>
        <begin position="380"/>
        <end position="397"/>
    </location>
</feature>
<dbReference type="GO" id="GO:0005886">
    <property type="term" value="C:plasma membrane"/>
    <property type="evidence" value="ECO:0007669"/>
    <property type="project" value="TreeGrafter"/>
</dbReference>
<feature type="region of interest" description="Disordered" evidence="6">
    <location>
        <begin position="1"/>
        <end position="25"/>
    </location>
</feature>
<gene>
    <name evidence="9" type="ORF">K432DRAFT_409828</name>
</gene>
<feature type="transmembrane region" description="Helical" evidence="7">
    <location>
        <begin position="472"/>
        <end position="494"/>
    </location>
</feature>
<feature type="transmembrane region" description="Helical" evidence="7">
    <location>
        <begin position="113"/>
        <end position="142"/>
    </location>
</feature>
<dbReference type="SUPFAM" id="SSF103473">
    <property type="entry name" value="MFS general substrate transporter"/>
    <property type="match status" value="1"/>
</dbReference>
<dbReference type="AlphaFoldDB" id="A0A8E2J9J5"/>
<dbReference type="OrthoDB" id="2587356at2759"/>
<evidence type="ECO:0000313" key="10">
    <source>
        <dbReference type="Proteomes" id="UP000250266"/>
    </source>
</evidence>
<feature type="transmembrane region" description="Helical" evidence="7">
    <location>
        <begin position="309"/>
        <end position="327"/>
    </location>
</feature>
<feature type="transmembrane region" description="Helical" evidence="7">
    <location>
        <begin position="347"/>
        <end position="368"/>
    </location>
</feature>
<dbReference type="Proteomes" id="UP000250266">
    <property type="component" value="Unassembled WGS sequence"/>
</dbReference>
<dbReference type="Pfam" id="PF06609">
    <property type="entry name" value="TRI12"/>
    <property type="match status" value="1"/>
</dbReference>
<keyword evidence="2" id="KW-0813">Transport</keyword>
<evidence type="ECO:0000256" key="5">
    <source>
        <dbReference type="ARBA" id="ARBA00023136"/>
    </source>
</evidence>
<dbReference type="PROSITE" id="PS50850">
    <property type="entry name" value="MFS"/>
    <property type="match status" value="1"/>
</dbReference>
<feature type="domain" description="Major facilitator superfamily (MFS) profile" evidence="8">
    <location>
        <begin position="35"/>
        <end position="553"/>
    </location>
</feature>
<feature type="transmembrane region" description="Helical" evidence="7">
    <location>
        <begin position="33"/>
        <end position="53"/>
    </location>
</feature>